<dbReference type="GO" id="GO:0005886">
    <property type="term" value="C:plasma membrane"/>
    <property type="evidence" value="ECO:0007669"/>
    <property type="project" value="UniProtKB-SubCell"/>
</dbReference>
<feature type="transmembrane region" description="Helical" evidence="9">
    <location>
        <begin position="93"/>
        <end position="115"/>
    </location>
</feature>
<sequence length="728" mass="77052">MRQADSISPAQDLRGRRSEQKRFRPDIEGLRAVAVLAVVLFHAEVPGVGGGYVGVDVFFVISGFLITGLLWREANTTGTVRLRSFYGARARRLLPASATVGVVTMGASVVLLPALQVKSVIWDGITSALYVGNYWFIMRGVDYFASHKALSPFQHYWSLGVEEQFYLVWPALIIGTAWLIRRVRRRTRAEATSSQRPYLVVLALTAVVSFALSLAATPLAPPVAFFSLPTRAWQLAIGGLVALTVGRWQRLSPRAGAITGWAGLALILLACGGLSSATLYPGIAALLPTVGAALVIAAGCASPEGGCGRVLGLSPMRAIGRISYSWYLWHWPVLLLVPALLGHPLGLAARVAAALLAGGLALLTLRFIENPLRFAAPIRRSPGRSLALGGAATAVAVCVGLALLHVVPTPIGRGTPAAALKVTTAPVPAGAGLAAYDAAAQRAVAQVQAAVAASVDIKAVPSNLDPSFADVEAEQKAYMGSGCLRTPTQGGQPECATGDTESTTTVAVVGDSHAAIWNPAFKQAAADRHWRLETLAKAACPLMDLRVTNSFRPLVELLEHCEQWRAEIMTRLRAEHPRLVVVSAFRGYGADESMTGFNAYDPTWIDGLTRIVQQLRSIGAKVLVLGPVPDPHFDVPTCLSAHLDDVTACLPRRSKAVNESGIAAESAAAKAGGGQYADVTDLFCTADRCPVIVGNTLIYVDSSHLTFEYSRLLAPVMGALADRALAHG</sequence>
<evidence type="ECO:0000313" key="12">
    <source>
        <dbReference type="EMBL" id="BBX46962.1"/>
    </source>
</evidence>
<protein>
    <submittedName>
        <fullName evidence="12">Acyltransferase</fullName>
    </submittedName>
</protein>
<keyword evidence="2" id="KW-1003">Cell membrane</keyword>
<feature type="transmembrane region" description="Helical" evidence="9">
    <location>
        <begin position="255"/>
        <end position="277"/>
    </location>
</feature>
<evidence type="ECO:0000259" key="10">
    <source>
        <dbReference type="Pfam" id="PF01757"/>
    </source>
</evidence>
<keyword evidence="7 12" id="KW-0012">Acyltransferase</keyword>
<comment type="subcellular location">
    <subcellularLocation>
        <location evidence="1">Cell membrane</location>
        <topology evidence="1">Multi-pass membrane protein</topology>
    </subcellularLocation>
</comment>
<feature type="domain" description="Acyltransferase 3" evidence="10">
    <location>
        <begin position="26"/>
        <end position="357"/>
    </location>
</feature>
<organism evidence="12 13">
    <name type="scientific">Mycobacterium cookii</name>
    <dbReference type="NCBI Taxonomy" id="1775"/>
    <lineage>
        <taxon>Bacteria</taxon>
        <taxon>Bacillati</taxon>
        <taxon>Actinomycetota</taxon>
        <taxon>Actinomycetes</taxon>
        <taxon>Mycobacteriales</taxon>
        <taxon>Mycobacteriaceae</taxon>
        <taxon>Mycobacterium</taxon>
    </lineage>
</organism>
<feature type="transmembrane region" description="Helical" evidence="9">
    <location>
        <begin position="232"/>
        <end position="248"/>
    </location>
</feature>
<reference evidence="12 13" key="1">
    <citation type="journal article" date="2019" name="Emerg. Microbes Infect.">
        <title>Comprehensive subspecies identification of 175 nontuberculous mycobacteria species based on 7547 genomic profiles.</title>
        <authorList>
            <person name="Matsumoto Y."/>
            <person name="Kinjo T."/>
            <person name="Motooka D."/>
            <person name="Nabeya D."/>
            <person name="Jung N."/>
            <person name="Uechi K."/>
            <person name="Horii T."/>
            <person name="Iida T."/>
            <person name="Fujita J."/>
            <person name="Nakamura S."/>
        </authorList>
    </citation>
    <scope>NUCLEOTIDE SEQUENCE [LARGE SCALE GENOMIC DNA]</scope>
    <source>
        <strain evidence="12 13">JCM 12404</strain>
    </source>
</reference>
<evidence type="ECO:0000256" key="1">
    <source>
        <dbReference type="ARBA" id="ARBA00004651"/>
    </source>
</evidence>
<evidence type="ECO:0000256" key="9">
    <source>
        <dbReference type="SAM" id="Phobius"/>
    </source>
</evidence>
<dbReference type="Gene3D" id="3.40.50.1110">
    <property type="entry name" value="SGNH hydrolase"/>
    <property type="match status" value="1"/>
</dbReference>
<dbReference type="Pfam" id="PF19040">
    <property type="entry name" value="SGNH"/>
    <property type="match status" value="1"/>
</dbReference>
<keyword evidence="13" id="KW-1185">Reference proteome</keyword>
<dbReference type="PANTHER" id="PTHR23028">
    <property type="entry name" value="ACETYLTRANSFERASE"/>
    <property type="match status" value="1"/>
</dbReference>
<dbReference type="GO" id="GO:0016747">
    <property type="term" value="F:acyltransferase activity, transferring groups other than amino-acyl groups"/>
    <property type="evidence" value="ECO:0007669"/>
    <property type="project" value="InterPro"/>
</dbReference>
<dbReference type="InterPro" id="IPR002656">
    <property type="entry name" value="Acyl_transf_3_dom"/>
</dbReference>
<proteinExistence type="predicted"/>
<feature type="transmembrane region" description="Helical" evidence="9">
    <location>
        <begin position="51"/>
        <end position="72"/>
    </location>
</feature>
<evidence type="ECO:0000313" key="13">
    <source>
        <dbReference type="Proteomes" id="UP000465866"/>
    </source>
</evidence>
<dbReference type="Pfam" id="PF01757">
    <property type="entry name" value="Acyl_transf_3"/>
    <property type="match status" value="1"/>
</dbReference>
<feature type="transmembrane region" description="Helical" evidence="9">
    <location>
        <begin position="347"/>
        <end position="365"/>
    </location>
</feature>
<dbReference type="InterPro" id="IPR036514">
    <property type="entry name" value="SGNH_hydro_sf"/>
</dbReference>
<name>A0A7I7L066_9MYCO</name>
<gene>
    <name evidence="12" type="ORF">MCOO_29770</name>
</gene>
<keyword evidence="4 9" id="KW-0812">Transmembrane</keyword>
<keyword evidence="5 9" id="KW-1133">Transmembrane helix</keyword>
<feature type="transmembrane region" description="Helical" evidence="9">
    <location>
        <begin position="29"/>
        <end position="45"/>
    </location>
</feature>
<evidence type="ECO:0000256" key="2">
    <source>
        <dbReference type="ARBA" id="ARBA00022475"/>
    </source>
</evidence>
<dbReference type="KEGG" id="mcoo:MCOO_29770"/>
<keyword evidence="3 12" id="KW-0808">Transferase</keyword>
<dbReference type="SUPFAM" id="SSF52266">
    <property type="entry name" value="SGNH hydrolase"/>
    <property type="match status" value="1"/>
</dbReference>
<evidence type="ECO:0000256" key="5">
    <source>
        <dbReference type="ARBA" id="ARBA00022989"/>
    </source>
</evidence>
<evidence type="ECO:0000256" key="7">
    <source>
        <dbReference type="ARBA" id="ARBA00023315"/>
    </source>
</evidence>
<dbReference type="EMBL" id="AP022569">
    <property type="protein sequence ID" value="BBX46962.1"/>
    <property type="molecule type" value="Genomic_DNA"/>
</dbReference>
<dbReference type="Proteomes" id="UP000465866">
    <property type="component" value="Chromosome"/>
</dbReference>
<feature type="transmembrane region" description="Helical" evidence="9">
    <location>
        <begin position="200"/>
        <end position="220"/>
    </location>
</feature>
<dbReference type="InterPro" id="IPR043968">
    <property type="entry name" value="SGNH"/>
</dbReference>
<feature type="transmembrane region" description="Helical" evidence="9">
    <location>
        <begin position="386"/>
        <end position="407"/>
    </location>
</feature>
<dbReference type="PANTHER" id="PTHR23028:SF53">
    <property type="entry name" value="ACYL_TRANSF_3 DOMAIN-CONTAINING PROTEIN"/>
    <property type="match status" value="1"/>
</dbReference>
<evidence type="ECO:0000256" key="3">
    <source>
        <dbReference type="ARBA" id="ARBA00022679"/>
    </source>
</evidence>
<evidence type="ECO:0000256" key="4">
    <source>
        <dbReference type="ARBA" id="ARBA00022692"/>
    </source>
</evidence>
<feature type="domain" description="SGNH" evidence="11">
    <location>
        <begin position="483"/>
        <end position="717"/>
    </location>
</feature>
<keyword evidence="6 9" id="KW-0472">Membrane</keyword>
<evidence type="ECO:0000256" key="6">
    <source>
        <dbReference type="ARBA" id="ARBA00023136"/>
    </source>
</evidence>
<accession>A0A7I7L066</accession>
<dbReference type="AlphaFoldDB" id="A0A7I7L066"/>
<evidence type="ECO:0000256" key="8">
    <source>
        <dbReference type="SAM" id="MobiDB-lite"/>
    </source>
</evidence>
<feature type="transmembrane region" description="Helical" evidence="9">
    <location>
        <begin position="283"/>
        <end position="301"/>
    </location>
</feature>
<evidence type="ECO:0000259" key="11">
    <source>
        <dbReference type="Pfam" id="PF19040"/>
    </source>
</evidence>
<feature type="transmembrane region" description="Helical" evidence="9">
    <location>
        <begin position="322"/>
        <end position="341"/>
    </location>
</feature>
<feature type="transmembrane region" description="Helical" evidence="9">
    <location>
        <begin position="164"/>
        <end position="180"/>
    </location>
</feature>
<dbReference type="GO" id="GO:0009103">
    <property type="term" value="P:lipopolysaccharide biosynthetic process"/>
    <property type="evidence" value="ECO:0007669"/>
    <property type="project" value="TreeGrafter"/>
</dbReference>
<feature type="region of interest" description="Disordered" evidence="8">
    <location>
        <begin position="1"/>
        <end position="20"/>
    </location>
</feature>
<dbReference type="InterPro" id="IPR050879">
    <property type="entry name" value="Acyltransferase_3"/>
</dbReference>